<keyword evidence="1" id="KW-0732">Signal</keyword>
<sequence>MPSRRSLPSIVAAGLLALLAACGGNDNDGVNIGPGARTEVTPDPNDQWTLVAPASVGMDAATLMHGPASVPANSGVSSMLVMRHGQPVFEQYWNGFDKDTLHDLRSATKSITSLLVGIAIDQHDLGGVDDTISRWLGADYPGAPVLSRGLVLENLLTMRSGLACNDWDGNSPGFENTMYAHQDWVAFWLGLPSTSPPDAVTSYCTGNPVALGHILANATHQPVTAFAQARLLGPLGITSAVWNTYDNDTQTDTGGHMHMRPRDMAKIGQLALQRGQWNGVQLVSSAWMDVSTSNITQFDSEPNDGYGYLWWHGSESWRGQTLDMFYADGSGGQYIFVVPQLDLVAVFTGENYANDGPQLLPFTILQSDIVAAVTAP</sequence>
<dbReference type="AlphaFoldDB" id="A0A9X1YLK8"/>
<dbReference type="Proteomes" id="UP001139353">
    <property type="component" value="Unassembled WGS sequence"/>
</dbReference>
<dbReference type="Pfam" id="PF00144">
    <property type="entry name" value="Beta-lactamase"/>
    <property type="match status" value="1"/>
</dbReference>
<evidence type="ECO:0000256" key="1">
    <source>
        <dbReference type="SAM" id="SignalP"/>
    </source>
</evidence>
<dbReference type="InterPro" id="IPR050789">
    <property type="entry name" value="Diverse_Enzym_Activities"/>
</dbReference>
<dbReference type="SUPFAM" id="SSF56601">
    <property type="entry name" value="beta-lactamase/transpeptidase-like"/>
    <property type="match status" value="1"/>
</dbReference>
<reference evidence="3" key="1">
    <citation type="submission" date="2021-11" db="EMBL/GenBank/DDBJ databases">
        <title>BS-T2-15 a new species belonging to the Comamonadaceae family isolated from the soil of a French oak forest.</title>
        <authorList>
            <person name="Mieszkin S."/>
            <person name="Alain K."/>
        </authorList>
    </citation>
    <scope>NUCLEOTIDE SEQUENCE</scope>
    <source>
        <strain evidence="3">BS-T2-15</strain>
    </source>
</reference>
<dbReference type="InterPro" id="IPR012338">
    <property type="entry name" value="Beta-lactam/transpept-like"/>
</dbReference>
<dbReference type="InterPro" id="IPR001466">
    <property type="entry name" value="Beta-lactam-related"/>
</dbReference>
<feature type="chain" id="PRO_5040738192" evidence="1">
    <location>
        <begin position="24"/>
        <end position="376"/>
    </location>
</feature>
<organism evidence="3 4">
    <name type="scientific">Scleromatobacter humisilvae</name>
    <dbReference type="NCBI Taxonomy" id="2897159"/>
    <lineage>
        <taxon>Bacteria</taxon>
        <taxon>Pseudomonadati</taxon>
        <taxon>Pseudomonadota</taxon>
        <taxon>Betaproteobacteria</taxon>
        <taxon>Burkholderiales</taxon>
        <taxon>Sphaerotilaceae</taxon>
        <taxon>Scleromatobacter</taxon>
    </lineage>
</organism>
<feature type="signal peptide" evidence="1">
    <location>
        <begin position="1"/>
        <end position="23"/>
    </location>
</feature>
<dbReference type="Gene3D" id="3.40.710.10">
    <property type="entry name" value="DD-peptidase/beta-lactamase superfamily"/>
    <property type="match status" value="1"/>
</dbReference>
<dbReference type="PROSITE" id="PS51257">
    <property type="entry name" value="PROKAR_LIPOPROTEIN"/>
    <property type="match status" value="1"/>
</dbReference>
<keyword evidence="4" id="KW-1185">Reference proteome</keyword>
<name>A0A9X1YLK8_9BURK</name>
<gene>
    <name evidence="3" type="ORF">LPC04_21020</name>
</gene>
<evidence type="ECO:0000313" key="3">
    <source>
        <dbReference type="EMBL" id="MCK9688196.1"/>
    </source>
</evidence>
<dbReference type="EMBL" id="JAJLJH010000007">
    <property type="protein sequence ID" value="MCK9688196.1"/>
    <property type="molecule type" value="Genomic_DNA"/>
</dbReference>
<comment type="caution">
    <text evidence="3">The sequence shown here is derived from an EMBL/GenBank/DDBJ whole genome shotgun (WGS) entry which is preliminary data.</text>
</comment>
<dbReference type="PANTHER" id="PTHR43283">
    <property type="entry name" value="BETA-LACTAMASE-RELATED"/>
    <property type="match status" value="1"/>
</dbReference>
<evidence type="ECO:0000313" key="4">
    <source>
        <dbReference type="Proteomes" id="UP001139353"/>
    </source>
</evidence>
<dbReference type="PANTHER" id="PTHR43283:SF7">
    <property type="entry name" value="BETA-LACTAMASE-RELATED DOMAIN-CONTAINING PROTEIN"/>
    <property type="match status" value="1"/>
</dbReference>
<evidence type="ECO:0000259" key="2">
    <source>
        <dbReference type="Pfam" id="PF00144"/>
    </source>
</evidence>
<protein>
    <submittedName>
        <fullName evidence="3">Beta-lactamase family protein</fullName>
    </submittedName>
</protein>
<accession>A0A9X1YLK8</accession>
<dbReference type="RefSeq" id="WP_275684239.1">
    <property type="nucleotide sequence ID" value="NZ_JAJLJH010000007.1"/>
</dbReference>
<proteinExistence type="predicted"/>
<feature type="domain" description="Beta-lactamase-related" evidence="2">
    <location>
        <begin position="78"/>
        <end position="347"/>
    </location>
</feature>